<dbReference type="RefSeq" id="WP_255837844.1">
    <property type="nucleotide sequence ID" value="NZ_CP073346.1"/>
</dbReference>
<evidence type="ECO:0000259" key="2">
    <source>
        <dbReference type="Pfam" id="PF04183"/>
    </source>
</evidence>
<dbReference type="InterPro" id="IPR037455">
    <property type="entry name" value="LucA/IucC-like"/>
</dbReference>
<evidence type="ECO:0000256" key="1">
    <source>
        <dbReference type="ARBA" id="ARBA00007832"/>
    </source>
</evidence>
<protein>
    <submittedName>
        <fullName evidence="4">Siderophore synthetase</fullName>
    </submittedName>
</protein>
<comment type="similarity">
    <text evidence="1">Belongs to the IucA/IucC family.</text>
</comment>
<feature type="domain" description="Aerobactin siderophore biosynthesis IucA/IucC-like C-terminal" evidence="3">
    <location>
        <begin position="461"/>
        <end position="622"/>
    </location>
</feature>
<dbReference type="Proteomes" id="UP001059672">
    <property type="component" value="Chromosome"/>
</dbReference>
<organism evidence="4 5">
    <name type="scientific">Pseudomonas benzenivorans</name>
    <dbReference type="NCBI Taxonomy" id="556533"/>
    <lineage>
        <taxon>Bacteria</taxon>
        <taxon>Pseudomonadati</taxon>
        <taxon>Pseudomonadota</taxon>
        <taxon>Gammaproteobacteria</taxon>
        <taxon>Pseudomonadales</taxon>
        <taxon>Pseudomonadaceae</taxon>
        <taxon>Pseudomonas</taxon>
    </lineage>
</organism>
<dbReference type="Pfam" id="PF04183">
    <property type="entry name" value="IucA_IucC"/>
    <property type="match status" value="1"/>
</dbReference>
<evidence type="ECO:0000313" key="5">
    <source>
        <dbReference type="Proteomes" id="UP001059672"/>
    </source>
</evidence>
<sequence length="642" mass="72424">MTVALPENMHQLLGRWSEALSTEAFRSRQVTLDHLAQALPVARQRSFQRLIQSLLREGLIDADACIHDEHRRCWLALPEPGALLRFDHLEAGRMASWDLRGSVTLCRAAAQPYALQYPSELLQLLSGLLTCSASAETLARLAQELDDSFRNDTLCLAYHQCWNRQLQHELGNGAPDRLLSALRGGSGADNPTLLLEQWGTLGHPWHPNYKTKLGLSAAQVVALSPEFEACIGVRLAALHRQHAHAETLGETPDYLAWWHSQFPQAAARLTTCLRQRGLEPEHFLPLPVHPWQAQEVLPKLFAREIAEGQLVLTDIQAFQGHPTMSFRTVLPEASREAPMVKLPVSLRLTSVQRTVSPRSARMGPRVSQLLLQILEREPELARLLSVVPERVGLHFNPQPADDERARQLSVLYRDNPLSLLAPGEMAIPVGSLFATDGEGRPLLRQWVALAEGSSDSQAMLAFFRHYLEVAVPGLLGMYLLYGVAFEAHQQNSFMLMGRDGRPQRLLLRDFGDIRIYRPSLQRQGLDLELHDPQMTLFDDAGFVRDKLLHTVFMCHLGELALLCARHWQVAEELLWNALAEQLERSFQALRSRVPGERWETEHRALLAQDWPAKSFMRMRLEDSHADMVGRLRNPLSRVDHAG</sequence>
<dbReference type="PANTHER" id="PTHR34384">
    <property type="entry name" value="L-2,3-DIAMINOPROPANOATE--CITRATE LIGASE"/>
    <property type="match status" value="1"/>
</dbReference>
<reference evidence="4" key="1">
    <citation type="submission" date="2021-04" db="EMBL/GenBank/DDBJ databases">
        <title>Oceanospirillales bacteria with DddD are important DMSP degraders in coastal seawater.</title>
        <authorList>
            <person name="Liu J."/>
        </authorList>
    </citation>
    <scope>NUCLEOTIDE SEQUENCE</scope>
    <source>
        <strain evidence="4">D13-4</strain>
    </source>
</reference>
<gene>
    <name evidence="4" type="ORF">KDW96_19230</name>
</gene>
<dbReference type="PANTHER" id="PTHR34384:SF5">
    <property type="entry name" value="L-2,3-DIAMINOPROPANOATE--CITRATE LIGASE"/>
    <property type="match status" value="1"/>
</dbReference>
<dbReference type="EMBL" id="CP073346">
    <property type="protein sequence ID" value="UTW07272.1"/>
    <property type="molecule type" value="Genomic_DNA"/>
</dbReference>
<evidence type="ECO:0000259" key="3">
    <source>
        <dbReference type="Pfam" id="PF06276"/>
    </source>
</evidence>
<proteinExistence type="inferred from homology"/>
<name>A0ABY5H4Q0_9PSED</name>
<feature type="domain" description="Aerobactin siderophore biosynthesis IucA/IucC N-terminal" evidence="2">
    <location>
        <begin position="194"/>
        <end position="434"/>
    </location>
</feature>
<evidence type="ECO:0000313" key="4">
    <source>
        <dbReference type="EMBL" id="UTW07272.1"/>
    </source>
</evidence>
<accession>A0ABY5H4Q0</accession>
<dbReference type="InterPro" id="IPR022770">
    <property type="entry name" value="IucA/IucC-like_C"/>
</dbReference>
<dbReference type="Gene3D" id="1.10.510.40">
    <property type="match status" value="1"/>
</dbReference>
<keyword evidence="5" id="KW-1185">Reference proteome</keyword>
<dbReference type="Pfam" id="PF06276">
    <property type="entry name" value="FhuF"/>
    <property type="match status" value="1"/>
</dbReference>
<dbReference type="InterPro" id="IPR007310">
    <property type="entry name" value="Aerobactin_biosyn_IucA/IucC_N"/>
</dbReference>